<feature type="region of interest" description="Disordered" evidence="5">
    <location>
        <begin position="63"/>
        <end position="105"/>
    </location>
</feature>
<dbReference type="EMBL" id="JAGPXF010000004">
    <property type="protein sequence ID" value="KAH7245005.1"/>
    <property type="molecule type" value="Genomic_DNA"/>
</dbReference>
<dbReference type="PANTHER" id="PTHR46910:SF3">
    <property type="entry name" value="HALOTOLERANCE PROTEIN 9-RELATED"/>
    <property type="match status" value="1"/>
</dbReference>
<evidence type="ECO:0000256" key="3">
    <source>
        <dbReference type="ARBA" id="ARBA00023125"/>
    </source>
</evidence>
<dbReference type="GO" id="GO:0005634">
    <property type="term" value="C:nucleus"/>
    <property type="evidence" value="ECO:0007669"/>
    <property type="project" value="UniProtKB-SubCell"/>
</dbReference>
<name>A0A8K0RXB6_9HYPO</name>
<dbReference type="GO" id="GO:0003677">
    <property type="term" value="F:DNA binding"/>
    <property type="evidence" value="ECO:0007669"/>
    <property type="project" value="UniProtKB-KW"/>
</dbReference>
<organism evidence="6 7">
    <name type="scientific">Fusarium tricinctum</name>
    <dbReference type="NCBI Taxonomy" id="61284"/>
    <lineage>
        <taxon>Eukaryota</taxon>
        <taxon>Fungi</taxon>
        <taxon>Dikarya</taxon>
        <taxon>Ascomycota</taxon>
        <taxon>Pezizomycotina</taxon>
        <taxon>Sordariomycetes</taxon>
        <taxon>Hypocreomycetidae</taxon>
        <taxon>Hypocreales</taxon>
        <taxon>Nectriaceae</taxon>
        <taxon>Fusarium</taxon>
        <taxon>Fusarium tricinctum species complex</taxon>
    </lineage>
</organism>
<dbReference type="CDD" id="cd12148">
    <property type="entry name" value="fungal_TF_MHR"/>
    <property type="match status" value="1"/>
</dbReference>
<protein>
    <submittedName>
        <fullName evidence="6">Uncharacterized protein</fullName>
    </submittedName>
</protein>
<dbReference type="InterPro" id="IPR050987">
    <property type="entry name" value="AtrR-like"/>
</dbReference>
<dbReference type="AlphaFoldDB" id="A0A8K0RXB6"/>
<dbReference type="GO" id="GO:0046872">
    <property type="term" value="F:metal ion binding"/>
    <property type="evidence" value="ECO:0007669"/>
    <property type="project" value="UniProtKB-KW"/>
</dbReference>
<keyword evidence="3" id="KW-0238">DNA-binding</keyword>
<evidence type="ECO:0000256" key="2">
    <source>
        <dbReference type="ARBA" id="ARBA00022723"/>
    </source>
</evidence>
<evidence type="ECO:0000313" key="7">
    <source>
        <dbReference type="Proteomes" id="UP000813427"/>
    </source>
</evidence>
<comment type="caution">
    <text evidence="6">The sequence shown here is derived from an EMBL/GenBank/DDBJ whole genome shotgun (WGS) entry which is preliminary data.</text>
</comment>
<proteinExistence type="predicted"/>
<evidence type="ECO:0000313" key="6">
    <source>
        <dbReference type="EMBL" id="KAH7245005.1"/>
    </source>
</evidence>
<evidence type="ECO:0000256" key="1">
    <source>
        <dbReference type="ARBA" id="ARBA00004123"/>
    </source>
</evidence>
<dbReference type="OrthoDB" id="39175at2759"/>
<keyword evidence="2" id="KW-0479">Metal-binding</keyword>
<keyword evidence="7" id="KW-1185">Reference proteome</keyword>
<dbReference type="Proteomes" id="UP000813427">
    <property type="component" value="Unassembled WGS sequence"/>
</dbReference>
<evidence type="ECO:0000256" key="5">
    <source>
        <dbReference type="SAM" id="MobiDB-lite"/>
    </source>
</evidence>
<evidence type="ECO:0000256" key="4">
    <source>
        <dbReference type="ARBA" id="ARBA00023242"/>
    </source>
</evidence>
<sequence length="326" mass="36598">MHQFIVSNPPDVVLILNLSLLERQDSDVMCINCDRAVDCRFSHTKCRKSRTTQTAQARDYFQTEGQATSSGAAKPVTPMSQTRSTPASQIQRHSHTPLPPSSQPQDKSAIACLVLESLAESCHATFDHADGMLSPTPADHPVIMTNKQDVSSSSLAYFSNGRLTALSRRLSHTRVAELTRRIESTVRSIIRHPVKSIPSPNDYKKEAHSVSLSQQSRSKYIKSYFKEVHPIYPFLNRKSFEERASSPRLAELLSVDNAWCALYHAILSLGSLYHDCGSFTAFSRAAWDIFRVSLSLFSQIIFRRRTLVAAQLVVGYFRRYLCISSN</sequence>
<comment type="subcellular location">
    <subcellularLocation>
        <location evidence="1">Nucleus</location>
    </subcellularLocation>
</comment>
<dbReference type="PANTHER" id="PTHR46910">
    <property type="entry name" value="TRANSCRIPTION FACTOR PDR1"/>
    <property type="match status" value="1"/>
</dbReference>
<keyword evidence="4" id="KW-0539">Nucleus</keyword>
<gene>
    <name evidence="6" type="ORF">BKA59DRAFT_168887</name>
</gene>
<feature type="compositionally biased region" description="Polar residues" evidence="5">
    <location>
        <begin position="78"/>
        <end position="91"/>
    </location>
</feature>
<reference evidence="6" key="1">
    <citation type="journal article" date="2021" name="Nat. Commun.">
        <title>Genetic determinants of endophytism in the Arabidopsis root mycobiome.</title>
        <authorList>
            <person name="Mesny F."/>
            <person name="Miyauchi S."/>
            <person name="Thiergart T."/>
            <person name="Pickel B."/>
            <person name="Atanasova L."/>
            <person name="Karlsson M."/>
            <person name="Huettel B."/>
            <person name="Barry K.W."/>
            <person name="Haridas S."/>
            <person name="Chen C."/>
            <person name="Bauer D."/>
            <person name="Andreopoulos W."/>
            <person name="Pangilinan J."/>
            <person name="LaButti K."/>
            <person name="Riley R."/>
            <person name="Lipzen A."/>
            <person name="Clum A."/>
            <person name="Drula E."/>
            <person name="Henrissat B."/>
            <person name="Kohler A."/>
            <person name="Grigoriev I.V."/>
            <person name="Martin F.M."/>
            <person name="Hacquard S."/>
        </authorList>
    </citation>
    <scope>NUCLEOTIDE SEQUENCE</scope>
    <source>
        <strain evidence="6">MPI-SDFR-AT-0068</strain>
    </source>
</reference>
<accession>A0A8K0RXB6</accession>
<dbReference type="GO" id="GO:0003700">
    <property type="term" value="F:DNA-binding transcription factor activity"/>
    <property type="evidence" value="ECO:0007669"/>
    <property type="project" value="InterPro"/>
</dbReference>